<dbReference type="eggNOG" id="COG0823">
    <property type="taxonomic scope" value="Bacteria"/>
</dbReference>
<dbReference type="EMBL" id="AP012337">
    <property type="protein sequence ID" value="BAL98488.1"/>
    <property type="molecule type" value="Genomic_DNA"/>
</dbReference>
<dbReference type="HOGENOM" id="CLU_376723_0_0_0"/>
<evidence type="ECO:0000259" key="3">
    <source>
        <dbReference type="PROSITE" id="PS51781"/>
    </source>
</evidence>
<dbReference type="SUPFAM" id="SSF69304">
    <property type="entry name" value="Tricorn protease N-terminal domain"/>
    <property type="match status" value="1"/>
</dbReference>
<evidence type="ECO:0000313" key="4">
    <source>
        <dbReference type="EMBL" id="BAL98488.1"/>
    </source>
</evidence>
<dbReference type="SMART" id="SM00287">
    <property type="entry name" value="SH3b"/>
    <property type="match status" value="1"/>
</dbReference>
<feature type="compositionally biased region" description="Pro residues" evidence="2">
    <location>
        <begin position="106"/>
        <end position="116"/>
    </location>
</feature>
<dbReference type="InterPro" id="IPR003646">
    <property type="entry name" value="SH3-like_bac-type"/>
</dbReference>
<feature type="domain" description="SH3b" evidence="3">
    <location>
        <begin position="300"/>
        <end position="367"/>
    </location>
</feature>
<dbReference type="STRING" id="926550.CLDAP_04490"/>
<dbReference type="PANTHER" id="PTHR36842:SF1">
    <property type="entry name" value="PROTEIN TOLB"/>
    <property type="match status" value="1"/>
</dbReference>
<dbReference type="InterPro" id="IPR011659">
    <property type="entry name" value="WD40"/>
</dbReference>
<evidence type="ECO:0000313" key="5">
    <source>
        <dbReference type="Proteomes" id="UP000007880"/>
    </source>
</evidence>
<dbReference type="InterPro" id="IPR011042">
    <property type="entry name" value="6-blade_b-propeller_TolB-like"/>
</dbReference>
<reference evidence="4 5" key="1">
    <citation type="submission" date="2012-02" db="EMBL/GenBank/DDBJ databases">
        <title>Complete genome sequence of Caldilinea aerophila DSM 14535 (= NBRC 102666).</title>
        <authorList>
            <person name="Oguchi A."/>
            <person name="Hosoyama A."/>
            <person name="Sekine M."/>
            <person name="Fukai R."/>
            <person name="Kato Y."/>
            <person name="Nakamura S."/>
            <person name="Hanada S."/>
            <person name="Yamazaki S."/>
            <person name="Fujita N."/>
        </authorList>
    </citation>
    <scope>NUCLEOTIDE SEQUENCE [LARGE SCALE GENOMIC DNA]</scope>
    <source>
        <strain evidence="5">DSM 14535 / JCM 11387 / NBRC 104270 / STL-6-O1</strain>
    </source>
</reference>
<feature type="region of interest" description="Disordered" evidence="2">
    <location>
        <begin position="376"/>
        <end position="421"/>
    </location>
</feature>
<dbReference type="Pfam" id="PF08239">
    <property type="entry name" value="SH3_3"/>
    <property type="match status" value="1"/>
</dbReference>
<feature type="region of interest" description="Disordered" evidence="2">
    <location>
        <begin position="102"/>
        <end position="174"/>
    </location>
</feature>
<dbReference type="Gene3D" id="2.30.30.40">
    <property type="entry name" value="SH3 Domains"/>
    <property type="match status" value="1"/>
</dbReference>
<evidence type="ECO:0000256" key="2">
    <source>
        <dbReference type="SAM" id="MobiDB-lite"/>
    </source>
</evidence>
<organism evidence="4 5">
    <name type="scientific">Caldilinea aerophila (strain DSM 14535 / JCM 11387 / NBRC 104270 / STL-6-O1)</name>
    <dbReference type="NCBI Taxonomy" id="926550"/>
    <lineage>
        <taxon>Bacteria</taxon>
        <taxon>Bacillati</taxon>
        <taxon>Chloroflexota</taxon>
        <taxon>Caldilineae</taxon>
        <taxon>Caldilineales</taxon>
        <taxon>Caldilineaceae</taxon>
        <taxon>Caldilinea</taxon>
    </lineage>
</organism>
<gene>
    <name evidence="4" type="ordered locus">CLDAP_04490</name>
</gene>
<name>I0HZQ1_CALAS</name>
<feature type="compositionally biased region" description="Low complexity" evidence="2">
    <location>
        <begin position="380"/>
        <end position="421"/>
    </location>
</feature>
<evidence type="ECO:0000256" key="1">
    <source>
        <dbReference type="ARBA" id="ARBA00009820"/>
    </source>
</evidence>
<dbReference type="PATRIC" id="fig|926550.5.peg.474"/>
<dbReference type="Pfam" id="PF07676">
    <property type="entry name" value="PD40"/>
    <property type="match status" value="2"/>
</dbReference>
<dbReference type="AlphaFoldDB" id="I0HZQ1"/>
<accession>I0HZQ1</accession>
<dbReference type="Proteomes" id="UP000007880">
    <property type="component" value="Chromosome"/>
</dbReference>
<sequence length="736" mass="77273">MGLLLGAVATPDELPFPAALAQESLGEGKMAVVGLDGAALTDEPGGRIIRQLAPGDVLMALGRTRDGAYLQVETERKVRGWVATRSVVIFGVEMLPVVEQATPTPTATPTPAPTLTPTPTSTPTSLPPTSTPAQPSTQRPASVSSPTAMASPASATVTPTASAQGGTSLTTRSSAPLATESGVLGIVIGTGAQLYDKPEGEALVEISGAEAVTAVGRNADASWLMVRLLNGRQGWMKAADVVIFGVEELPIIAGEGEVAAEATEAPTEEATAVPAATSQAPATPMPVPAAVQATPEAVMTGVVNVTGTRLNIRSGPGTTYRIIGKAVGGETLSLTARNKAGDWLLILRDDLPNGAGWVAASLVRAEGDLDALPVSTEEFSSPASAPAPLNTPAATASPAKDAATPAVMATPSPAASPAAQPAVRTTGATGLSGKIVFQDGRGAIYVYDLARNEVRFLTNGFDPAISRDGRKVAFVRDGIYSIDIDGSNERKVYGGNQLITSPKWSPDGQWIVFSRLLGEYKCFDTEFFGCVSLKELSGRFPNIPPAILGRIFLRNAERISLPNFGLSRVNAEGKEFRDIAALDSALAPDWNEAGIVYQSKAGLEITQDTPDGDTRSVQNGHWDWDPDWAPNGGRIVYQSKEGPRWEILSINPDGSGLVYLTRPVTTLVDQLPSNVAPAFSYDGRHIVYLSNRNERNDAGPWRLWVMDADGSNQRPLPIDIEINYGFGGEQVADWGP</sequence>
<dbReference type="Gene3D" id="2.120.10.30">
    <property type="entry name" value="TolB, C-terminal domain"/>
    <property type="match status" value="2"/>
</dbReference>
<feature type="compositionally biased region" description="Low complexity" evidence="2">
    <location>
        <begin position="131"/>
        <end position="163"/>
    </location>
</feature>
<proteinExistence type="inferred from homology"/>
<comment type="similarity">
    <text evidence="1">Belongs to the TolB family.</text>
</comment>
<dbReference type="eggNOG" id="COG4991">
    <property type="taxonomic scope" value="Bacteria"/>
</dbReference>
<dbReference type="KEGG" id="cap:CLDAP_04490"/>
<dbReference type="PANTHER" id="PTHR36842">
    <property type="entry name" value="PROTEIN TOLB HOMOLOG"/>
    <property type="match status" value="1"/>
</dbReference>
<dbReference type="PROSITE" id="PS51781">
    <property type="entry name" value="SH3B"/>
    <property type="match status" value="1"/>
</dbReference>
<feature type="compositionally biased region" description="Polar residues" evidence="2">
    <location>
        <begin position="164"/>
        <end position="174"/>
    </location>
</feature>
<protein>
    <submittedName>
        <fullName evidence="4">Peptidase S9 family protein</fullName>
    </submittedName>
</protein>
<keyword evidence="5" id="KW-1185">Reference proteome</keyword>